<reference evidence="8" key="1">
    <citation type="submission" date="2018-05" db="EMBL/GenBank/DDBJ databases">
        <authorList>
            <person name="Lanie J.A."/>
            <person name="Ng W.-L."/>
            <person name="Kazmierczak K.M."/>
            <person name="Andrzejewski T.M."/>
            <person name="Davidsen T.M."/>
            <person name="Wayne K.J."/>
            <person name="Tettelin H."/>
            <person name="Glass J.I."/>
            <person name="Rusch D."/>
            <person name="Podicherti R."/>
            <person name="Tsui H.-C.T."/>
            <person name="Winkler M.E."/>
        </authorList>
    </citation>
    <scope>NUCLEOTIDE SEQUENCE</scope>
</reference>
<dbReference type="InterPro" id="IPR042103">
    <property type="entry name" value="SerRS_1_N_sf"/>
</dbReference>
<dbReference type="SUPFAM" id="SSF46589">
    <property type="entry name" value="tRNA-binding arm"/>
    <property type="match status" value="1"/>
</dbReference>
<evidence type="ECO:0000256" key="1">
    <source>
        <dbReference type="ARBA" id="ARBA00010728"/>
    </source>
</evidence>
<name>A0A382XQQ1_9ZZZZ</name>
<dbReference type="GO" id="GO:0004828">
    <property type="term" value="F:serine-tRNA ligase activity"/>
    <property type="evidence" value="ECO:0007669"/>
    <property type="project" value="UniProtKB-EC"/>
</dbReference>
<dbReference type="PANTHER" id="PTHR43697:SF1">
    <property type="entry name" value="SERINE--TRNA LIGASE"/>
    <property type="match status" value="1"/>
</dbReference>
<dbReference type="GO" id="GO:0006412">
    <property type="term" value="P:translation"/>
    <property type="evidence" value="ECO:0007669"/>
    <property type="project" value="UniProtKB-KW"/>
</dbReference>
<dbReference type="Pfam" id="PF02403">
    <property type="entry name" value="Seryl_tRNA_N"/>
    <property type="match status" value="1"/>
</dbReference>
<dbReference type="GO" id="GO:0000166">
    <property type="term" value="F:nucleotide binding"/>
    <property type="evidence" value="ECO:0007669"/>
    <property type="project" value="InterPro"/>
</dbReference>
<dbReference type="Gene3D" id="1.10.287.40">
    <property type="entry name" value="Serine-tRNA synthetase, tRNA binding domain"/>
    <property type="match status" value="1"/>
</dbReference>
<comment type="catalytic activity">
    <reaction evidence="5">
        <text>tRNA(Ser) + L-serine + ATP = L-seryl-tRNA(Ser) + AMP + diphosphate + H(+)</text>
        <dbReference type="Rhea" id="RHEA:12292"/>
        <dbReference type="Rhea" id="RHEA-COMP:9669"/>
        <dbReference type="Rhea" id="RHEA-COMP:9703"/>
        <dbReference type="ChEBI" id="CHEBI:15378"/>
        <dbReference type="ChEBI" id="CHEBI:30616"/>
        <dbReference type="ChEBI" id="CHEBI:33019"/>
        <dbReference type="ChEBI" id="CHEBI:33384"/>
        <dbReference type="ChEBI" id="CHEBI:78442"/>
        <dbReference type="ChEBI" id="CHEBI:78533"/>
        <dbReference type="ChEBI" id="CHEBI:456215"/>
        <dbReference type="EC" id="6.1.1.11"/>
    </reaction>
</comment>
<feature type="non-terminal residue" evidence="8">
    <location>
        <position position="148"/>
    </location>
</feature>
<dbReference type="InterPro" id="IPR010978">
    <property type="entry name" value="tRNA-bd_arm"/>
</dbReference>
<dbReference type="AlphaFoldDB" id="A0A382XQQ1"/>
<keyword evidence="6" id="KW-0175">Coiled coil</keyword>
<organism evidence="8">
    <name type="scientific">marine metagenome</name>
    <dbReference type="NCBI Taxonomy" id="408172"/>
    <lineage>
        <taxon>unclassified sequences</taxon>
        <taxon>metagenomes</taxon>
        <taxon>ecological metagenomes</taxon>
    </lineage>
</organism>
<accession>A0A382XQQ1</accession>
<protein>
    <recommendedName>
        <fullName evidence="7">Serine-tRNA synthetase type1 N-terminal domain-containing protein</fullName>
    </recommendedName>
</protein>
<keyword evidence="3" id="KW-0648">Protein biosynthesis</keyword>
<evidence type="ECO:0000256" key="3">
    <source>
        <dbReference type="ARBA" id="ARBA00022917"/>
    </source>
</evidence>
<proteinExistence type="inferred from homology"/>
<feature type="domain" description="Serine-tRNA synthetase type1 N-terminal" evidence="7">
    <location>
        <begin position="1"/>
        <end position="105"/>
    </location>
</feature>
<evidence type="ECO:0000256" key="2">
    <source>
        <dbReference type="ARBA" id="ARBA00022490"/>
    </source>
</evidence>
<evidence type="ECO:0000259" key="7">
    <source>
        <dbReference type="Pfam" id="PF02403"/>
    </source>
</evidence>
<sequence>MFDIELLRADKESVIKLLKSRNIEISSLNNIMDLDIERRKLIEITDNFRSKRNKTSKELSSMKEKPESIIVEMRGLGDKIKEYEKKLDTTNNNLQNLLQSIPNLPSEDIPIGPDEDSNKIIFTQEIPVGKNNFEPLPHWDIGSKFNLI</sequence>
<evidence type="ECO:0000313" key="8">
    <source>
        <dbReference type="EMBL" id="SVD72771.1"/>
    </source>
</evidence>
<feature type="coiled-coil region" evidence="6">
    <location>
        <begin position="73"/>
        <end position="100"/>
    </location>
</feature>
<gene>
    <name evidence="8" type="ORF">METZ01_LOCUS425625</name>
</gene>
<dbReference type="EMBL" id="UINC01169303">
    <property type="protein sequence ID" value="SVD72771.1"/>
    <property type="molecule type" value="Genomic_DNA"/>
</dbReference>
<dbReference type="PANTHER" id="PTHR43697">
    <property type="entry name" value="SERYL-TRNA SYNTHETASE"/>
    <property type="match status" value="1"/>
</dbReference>
<feature type="non-terminal residue" evidence="8">
    <location>
        <position position="1"/>
    </location>
</feature>
<comment type="catalytic activity">
    <reaction evidence="4">
        <text>tRNA(Sec) + L-serine + ATP = L-seryl-tRNA(Sec) + AMP + diphosphate + H(+)</text>
        <dbReference type="Rhea" id="RHEA:42580"/>
        <dbReference type="Rhea" id="RHEA-COMP:9742"/>
        <dbReference type="Rhea" id="RHEA-COMP:10128"/>
        <dbReference type="ChEBI" id="CHEBI:15378"/>
        <dbReference type="ChEBI" id="CHEBI:30616"/>
        <dbReference type="ChEBI" id="CHEBI:33019"/>
        <dbReference type="ChEBI" id="CHEBI:33384"/>
        <dbReference type="ChEBI" id="CHEBI:78442"/>
        <dbReference type="ChEBI" id="CHEBI:78533"/>
        <dbReference type="ChEBI" id="CHEBI:456215"/>
        <dbReference type="EC" id="6.1.1.11"/>
    </reaction>
</comment>
<evidence type="ECO:0000256" key="6">
    <source>
        <dbReference type="SAM" id="Coils"/>
    </source>
</evidence>
<comment type="similarity">
    <text evidence="1">Belongs to the class-II aminoacyl-tRNA synthetase family. Type-1 seryl-tRNA synthetase subfamily.</text>
</comment>
<keyword evidence="2" id="KW-0963">Cytoplasm</keyword>
<evidence type="ECO:0000256" key="4">
    <source>
        <dbReference type="ARBA" id="ARBA00047929"/>
    </source>
</evidence>
<dbReference type="InterPro" id="IPR015866">
    <property type="entry name" value="Ser-tRNA-synth_1_N"/>
</dbReference>
<evidence type="ECO:0000256" key="5">
    <source>
        <dbReference type="ARBA" id="ARBA00048823"/>
    </source>
</evidence>